<evidence type="ECO:0000256" key="1">
    <source>
        <dbReference type="ARBA" id="ARBA00004651"/>
    </source>
</evidence>
<evidence type="ECO:0000313" key="11">
    <source>
        <dbReference type="Proteomes" id="UP000262969"/>
    </source>
</evidence>
<sequence length="400" mass="44666">IPELIKTVSDLAGTINAFVLEAQKWVEVKAAELLIQYPDVGSVIKDIPKDWANVSTGLVSVVKGLFYGVLGSAFSIISNIISGLTTFLIGFVFAMYILANKEKLSEQGKKLCYSFISQKRADRIIMVLQLIHRTFSNFLSGQCIEAVILGSMFYITLSILRFPYALLIGVLIAFTALIPIVGAFIGSFIGTFLIFMVDPVQALWFIVIFNVLQQIEGNFIYPHVVGGSVGLPSIWVLFAVTIGGSLMGVIGMLIFIPLTSVLYTLLRENVKIRLNQRQIPEEKYIYSANNSQIPQIETLEQEVETGTARGYRKAEGILSAGSNSNKAEKENLNKFIKDGSKDDEVSTKEVRIDEARKDVVRKDKVRKDKVRKVELPNQKETHTKEKKNYGQLERISKDEK</sequence>
<keyword evidence="5 9" id="KW-0812">Transmembrane</keyword>
<gene>
    <name evidence="10" type="ORF">DHW61_03825</name>
</gene>
<dbReference type="AlphaFoldDB" id="A0A3D2X4Q5"/>
<feature type="transmembrane region" description="Helical" evidence="9">
    <location>
        <begin position="76"/>
        <end position="99"/>
    </location>
</feature>
<evidence type="ECO:0000256" key="6">
    <source>
        <dbReference type="ARBA" id="ARBA00022989"/>
    </source>
</evidence>
<evidence type="ECO:0008006" key="12">
    <source>
        <dbReference type="Google" id="ProtNLM"/>
    </source>
</evidence>
<keyword evidence="7 9" id="KW-0472">Membrane</keyword>
<dbReference type="GO" id="GO:0005886">
    <property type="term" value="C:plasma membrane"/>
    <property type="evidence" value="ECO:0007669"/>
    <property type="project" value="UniProtKB-SubCell"/>
</dbReference>
<feature type="transmembrane region" description="Helical" evidence="9">
    <location>
        <begin position="166"/>
        <end position="195"/>
    </location>
</feature>
<comment type="similarity">
    <text evidence="2">Belongs to the autoinducer-2 exporter (AI-2E) (TC 2.A.86) family.</text>
</comment>
<dbReference type="InterPro" id="IPR002549">
    <property type="entry name" value="AI-2E-like"/>
</dbReference>
<dbReference type="Pfam" id="PF01594">
    <property type="entry name" value="AI-2E_transport"/>
    <property type="match status" value="1"/>
</dbReference>
<evidence type="ECO:0000256" key="8">
    <source>
        <dbReference type="SAM" id="MobiDB-lite"/>
    </source>
</evidence>
<organism evidence="10 11">
    <name type="scientific">Lachnoclostridium phytofermentans</name>
    <dbReference type="NCBI Taxonomy" id="66219"/>
    <lineage>
        <taxon>Bacteria</taxon>
        <taxon>Bacillati</taxon>
        <taxon>Bacillota</taxon>
        <taxon>Clostridia</taxon>
        <taxon>Lachnospirales</taxon>
        <taxon>Lachnospiraceae</taxon>
    </lineage>
</organism>
<evidence type="ECO:0000256" key="7">
    <source>
        <dbReference type="ARBA" id="ARBA00023136"/>
    </source>
</evidence>
<dbReference type="PANTHER" id="PTHR21716:SF53">
    <property type="entry name" value="PERMEASE PERM-RELATED"/>
    <property type="match status" value="1"/>
</dbReference>
<evidence type="ECO:0000256" key="9">
    <source>
        <dbReference type="SAM" id="Phobius"/>
    </source>
</evidence>
<reference evidence="10 11" key="1">
    <citation type="journal article" date="2018" name="Nat. Biotechnol.">
        <title>A standardized bacterial taxonomy based on genome phylogeny substantially revises the tree of life.</title>
        <authorList>
            <person name="Parks D.H."/>
            <person name="Chuvochina M."/>
            <person name="Waite D.W."/>
            <person name="Rinke C."/>
            <person name="Skarshewski A."/>
            <person name="Chaumeil P.A."/>
            <person name="Hugenholtz P."/>
        </authorList>
    </citation>
    <scope>NUCLEOTIDE SEQUENCE [LARGE SCALE GENOMIC DNA]</scope>
    <source>
        <strain evidence="10">UBA11728</strain>
    </source>
</reference>
<comment type="caution">
    <text evidence="10">The sequence shown here is derived from an EMBL/GenBank/DDBJ whole genome shotgun (WGS) entry which is preliminary data.</text>
</comment>
<name>A0A3D2X4Q5_9FIRM</name>
<feature type="transmembrane region" description="Helical" evidence="9">
    <location>
        <begin position="51"/>
        <end position="70"/>
    </location>
</feature>
<dbReference type="EMBL" id="DPVV01000133">
    <property type="protein sequence ID" value="HCL01535.1"/>
    <property type="molecule type" value="Genomic_DNA"/>
</dbReference>
<evidence type="ECO:0000256" key="3">
    <source>
        <dbReference type="ARBA" id="ARBA00022448"/>
    </source>
</evidence>
<feature type="region of interest" description="Disordered" evidence="8">
    <location>
        <begin position="370"/>
        <end position="400"/>
    </location>
</feature>
<keyword evidence="6 9" id="KW-1133">Transmembrane helix</keyword>
<feature type="transmembrane region" description="Helical" evidence="9">
    <location>
        <begin position="138"/>
        <end position="160"/>
    </location>
</feature>
<keyword evidence="4" id="KW-1003">Cell membrane</keyword>
<evidence type="ECO:0000256" key="5">
    <source>
        <dbReference type="ARBA" id="ARBA00022692"/>
    </source>
</evidence>
<protein>
    <recommendedName>
        <fullName evidence="12">AI-2E family transporter</fullName>
    </recommendedName>
</protein>
<evidence type="ECO:0000313" key="10">
    <source>
        <dbReference type="EMBL" id="HCL01535.1"/>
    </source>
</evidence>
<dbReference type="GO" id="GO:0055085">
    <property type="term" value="P:transmembrane transport"/>
    <property type="evidence" value="ECO:0007669"/>
    <property type="project" value="TreeGrafter"/>
</dbReference>
<dbReference type="Proteomes" id="UP000262969">
    <property type="component" value="Unassembled WGS sequence"/>
</dbReference>
<keyword evidence="3" id="KW-0813">Transport</keyword>
<evidence type="ECO:0000256" key="4">
    <source>
        <dbReference type="ARBA" id="ARBA00022475"/>
    </source>
</evidence>
<proteinExistence type="inferred from homology"/>
<dbReference type="PANTHER" id="PTHR21716">
    <property type="entry name" value="TRANSMEMBRANE PROTEIN"/>
    <property type="match status" value="1"/>
</dbReference>
<feature type="transmembrane region" description="Helical" evidence="9">
    <location>
        <begin position="233"/>
        <end position="266"/>
    </location>
</feature>
<accession>A0A3D2X4Q5</accession>
<evidence type="ECO:0000256" key="2">
    <source>
        <dbReference type="ARBA" id="ARBA00009773"/>
    </source>
</evidence>
<feature type="non-terminal residue" evidence="10">
    <location>
        <position position="1"/>
    </location>
</feature>
<comment type="subcellular location">
    <subcellularLocation>
        <location evidence="1">Cell membrane</location>
        <topology evidence="1">Multi-pass membrane protein</topology>
    </subcellularLocation>
</comment>